<dbReference type="EMBL" id="FQXU01000011">
    <property type="protein sequence ID" value="SHI28476.1"/>
    <property type="molecule type" value="Genomic_DNA"/>
</dbReference>
<dbReference type="PANTHER" id="PTHR31609:SF1">
    <property type="entry name" value="CARBOHYDRATE DEACETYLASE"/>
    <property type="match status" value="1"/>
</dbReference>
<reference evidence="6 7" key="1">
    <citation type="submission" date="2016-11" db="EMBL/GenBank/DDBJ databases">
        <authorList>
            <person name="Jaros S."/>
            <person name="Januszkiewicz K."/>
            <person name="Wedrychowicz H."/>
        </authorList>
    </citation>
    <scope>NUCLEOTIDE SEQUENCE [LARGE SCALE GENOMIC DNA]</scope>
    <source>
        <strain evidence="6 7">DSM 6191</strain>
    </source>
</reference>
<evidence type="ECO:0000256" key="5">
    <source>
        <dbReference type="ARBA" id="ARBA00023277"/>
    </source>
</evidence>
<keyword evidence="4" id="KW-0460">Magnesium</keyword>
<sequence>MRLIINADDFGLTLGISKGIIEGLKNGVITDTSAMINSEHFEESLALAKAAGIKSMGVHLNITALRPISKPQDVKTIIDSEGSFYKNPKLIPKGYSYEEIEKELRAQIEKFLHTGLGLDHLDVHHGFNAMEEKLFTLVMNLAKEYKVPLRKNTEEFKTLADKEVKRPDYFIKEFYGDNVTIEKLKEILLKYKGFEGTVEMMTHPGFADEEIMKISSYNKHREEELKVLASSEIKELINKSNIELVNYKLL</sequence>
<name>A0A1M5ZWE0_9CLOT</name>
<evidence type="ECO:0000256" key="3">
    <source>
        <dbReference type="ARBA" id="ARBA00022801"/>
    </source>
</evidence>
<organism evidence="6 7">
    <name type="scientific">Clostridium intestinale DSM 6191</name>
    <dbReference type="NCBI Taxonomy" id="1121320"/>
    <lineage>
        <taxon>Bacteria</taxon>
        <taxon>Bacillati</taxon>
        <taxon>Bacillota</taxon>
        <taxon>Clostridia</taxon>
        <taxon>Eubacteriales</taxon>
        <taxon>Clostridiaceae</taxon>
        <taxon>Clostridium</taxon>
    </lineage>
</organism>
<evidence type="ECO:0000256" key="4">
    <source>
        <dbReference type="ARBA" id="ARBA00022842"/>
    </source>
</evidence>
<dbReference type="InterPro" id="IPR006879">
    <property type="entry name" value="YdjC-like"/>
</dbReference>
<evidence type="ECO:0000313" key="6">
    <source>
        <dbReference type="EMBL" id="SHI28476.1"/>
    </source>
</evidence>
<dbReference type="InterPro" id="IPR011330">
    <property type="entry name" value="Glyco_hydro/deAcase_b/a-brl"/>
</dbReference>
<dbReference type="SUPFAM" id="SSF88713">
    <property type="entry name" value="Glycoside hydrolase/deacetylase"/>
    <property type="match status" value="1"/>
</dbReference>
<evidence type="ECO:0000256" key="1">
    <source>
        <dbReference type="ARBA" id="ARBA00001946"/>
    </source>
</evidence>
<comment type="cofactor">
    <cofactor evidence="1">
        <name>Mg(2+)</name>
        <dbReference type="ChEBI" id="CHEBI:18420"/>
    </cofactor>
</comment>
<dbReference type="GO" id="GO:0000272">
    <property type="term" value="P:polysaccharide catabolic process"/>
    <property type="evidence" value="ECO:0007669"/>
    <property type="project" value="InterPro"/>
</dbReference>
<dbReference type="AlphaFoldDB" id="A0A1M5ZWE0"/>
<dbReference type="GO" id="GO:0016811">
    <property type="term" value="F:hydrolase activity, acting on carbon-nitrogen (but not peptide) bonds, in linear amides"/>
    <property type="evidence" value="ECO:0007669"/>
    <property type="project" value="InterPro"/>
</dbReference>
<dbReference type="RefSeq" id="WP_073021581.1">
    <property type="nucleotide sequence ID" value="NZ_FQXU01000011.1"/>
</dbReference>
<dbReference type="InterPro" id="IPR022948">
    <property type="entry name" value="COD_ChbG_bac"/>
</dbReference>
<dbReference type="Gene3D" id="3.20.20.370">
    <property type="entry name" value="Glycoside hydrolase/deacetylase"/>
    <property type="match status" value="1"/>
</dbReference>
<evidence type="ECO:0008006" key="8">
    <source>
        <dbReference type="Google" id="ProtNLM"/>
    </source>
</evidence>
<dbReference type="GO" id="GO:0046872">
    <property type="term" value="F:metal ion binding"/>
    <property type="evidence" value="ECO:0007669"/>
    <property type="project" value="UniProtKB-KW"/>
</dbReference>
<dbReference type="Pfam" id="PF04794">
    <property type="entry name" value="YdjC"/>
    <property type="match status" value="1"/>
</dbReference>
<gene>
    <name evidence="6" type="ORF">SAMN02745941_03507</name>
</gene>
<evidence type="ECO:0000256" key="2">
    <source>
        <dbReference type="ARBA" id="ARBA00022723"/>
    </source>
</evidence>
<evidence type="ECO:0000313" key="7">
    <source>
        <dbReference type="Proteomes" id="UP000184241"/>
    </source>
</evidence>
<dbReference type="Proteomes" id="UP000184241">
    <property type="component" value="Unassembled WGS sequence"/>
</dbReference>
<keyword evidence="5" id="KW-0119">Carbohydrate metabolism</keyword>
<dbReference type="GO" id="GO:0019213">
    <property type="term" value="F:deacetylase activity"/>
    <property type="evidence" value="ECO:0007669"/>
    <property type="project" value="TreeGrafter"/>
</dbReference>
<dbReference type="PANTHER" id="PTHR31609">
    <property type="entry name" value="YDJC DEACETYLASE FAMILY MEMBER"/>
    <property type="match status" value="1"/>
</dbReference>
<proteinExistence type="predicted"/>
<accession>A0A1M5ZWE0</accession>
<protein>
    <recommendedName>
        <fullName evidence="8">Carbohydrate deacetylase</fullName>
    </recommendedName>
</protein>
<dbReference type="CDD" id="cd10803">
    <property type="entry name" value="YdjC_EF3048_like"/>
    <property type="match status" value="1"/>
</dbReference>
<keyword evidence="2" id="KW-0479">Metal-binding</keyword>
<keyword evidence="3" id="KW-0378">Hydrolase</keyword>